<reference evidence="1 2" key="1">
    <citation type="journal article" date="2018" name="Sci. Rep.">
        <title>Characterisation of pathogen-specific regions and novel effector candidates in Fusarium oxysporum f. sp. cepae.</title>
        <authorList>
            <person name="Armitage A.D."/>
            <person name="Taylor A."/>
            <person name="Sobczyk M.K."/>
            <person name="Baxter L."/>
            <person name="Greenfield B.P."/>
            <person name="Bates H.J."/>
            <person name="Wilson F."/>
            <person name="Jackson A.C."/>
            <person name="Ott S."/>
            <person name="Harrison R.J."/>
            <person name="Clarkson J.P."/>
        </authorList>
    </citation>
    <scope>NUCLEOTIDE SEQUENCE [LARGE SCALE GENOMIC DNA]</scope>
    <source>
        <strain evidence="1 2">FoC_Fus2</strain>
    </source>
</reference>
<proteinExistence type="predicted"/>
<evidence type="ECO:0000313" key="1">
    <source>
        <dbReference type="EMBL" id="RKK08822.1"/>
    </source>
</evidence>
<gene>
    <name evidence="1" type="ORF">BFJ65_g16482</name>
</gene>
<accession>A0A3L6MV77</accession>
<dbReference type="EMBL" id="MRCU01000013">
    <property type="protein sequence ID" value="RKK08822.1"/>
    <property type="molecule type" value="Genomic_DNA"/>
</dbReference>
<comment type="caution">
    <text evidence="1">The sequence shown here is derived from an EMBL/GenBank/DDBJ whole genome shotgun (WGS) entry which is preliminary data.</text>
</comment>
<evidence type="ECO:0000313" key="2">
    <source>
        <dbReference type="Proteomes" id="UP000270866"/>
    </source>
</evidence>
<dbReference type="Proteomes" id="UP000270866">
    <property type="component" value="Unassembled WGS sequence"/>
</dbReference>
<protein>
    <submittedName>
        <fullName evidence="1">Uncharacterized protein</fullName>
    </submittedName>
</protein>
<name>A0A3L6MV77_FUSOX</name>
<dbReference type="AlphaFoldDB" id="A0A3L6MV77"/>
<organism evidence="1 2">
    <name type="scientific">Fusarium oxysporum f. sp. cepae</name>
    <dbReference type="NCBI Taxonomy" id="396571"/>
    <lineage>
        <taxon>Eukaryota</taxon>
        <taxon>Fungi</taxon>
        <taxon>Dikarya</taxon>
        <taxon>Ascomycota</taxon>
        <taxon>Pezizomycotina</taxon>
        <taxon>Sordariomycetes</taxon>
        <taxon>Hypocreomycetidae</taxon>
        <taxon>Hypocreales</taxon>
        <taxon>Nectriaceae</taxon>
        <taxon>Fusarium</taxon>
        <taxon>Fusarium oxysporum species complex</taxon>
    </lineage>
</organism>
<sequence length="471" mass="55215">MSPSPNQSLHRLSVENSWFATHPILWTSQHLNLLGVPFQHFEGPLHAPQPCGDDVKDLDAIEVVYHVTRLATEARLGASRKLTLAPSGRHRRANLVSLDRYAAKFFYARRPVHETLCHVLHVAKPSPKKQPPVIGYAYYKAINRERQRRFTPRLHPKSDINHPVERPFHRGSKGMITKLRLLFERMSEFIDDYLSKATAQNTVEAYLQPPSVTYMDTVDPQRITLHDLNSQERLRLFHAFIKFEVLCKLNSQRVHSALTTILLKLVPELNRWEEKALMSVYEYMRASYSAIFAQCAGVQAFKQYKKTCDHLRRTKREESFFLETMCFDPHHPFLSHQFPAYSVAYPEVLPWCGFDVLSHLMMEAKKAKRTPIWIARMCSRYDRRSYDWAQHTIRKIVENLSWEEERAQLNNRLARQSNRTDTEANQATRTQRTIYQQRAWEFFDDARLCPGQEAHFPTEEEIKTEIARLKN</sequence>